<reference evidence="7" key="1">
    <citation type="journal article" date="2023" name="DNA Res.">
        <title>Chromosome-level genome assembly of Phrynocephalus forsythii using third-generation DNA sequencing and Hi-C analysis.</title>
        <authorList>
            <person name="Qi Y."/>
            <person name="Zhao W."/>
            <person name="Zhao Y."/>
            <person name="Niu C."/>
            <person name="Cao S."/>
            <person name="Zhang Y."/>
        </authorList>
    </citation>
    <scope>NUCLEOTIDE SEQUENCE</scope>
    <source>
        <tissue evidence="7">Muscle</tissue>
    </source>
</reference>
<feature type="domain" description="Fork-head" evidence="6">
    <location>
        <begin position="33"/>
        <end position="96"/>
    </location>
</feature>
<name>A0A9Q0X895_9SAUR</name>
<keyword evidence="2 4" id="KW-0238">DNA-binding</keyword>
<evidence type="ECO:0000313" key="7">
    <source>
        <dbReference type="EMBL" id="KAJ7305886.1"/>
    </source>
</evidence>
<dbReference type="GO" id="GO:0009653">
    <property type="term" value="P:anatomical structure morphogenesis"/>
    <property type="evidence" value="ECO:0007669"/>
    <property type="project" value="TreeGrafter"/>
</dbReference>
<gene>
    <name evidence="7" type="ORF">JRQ81_010252</name>
</gene>
<accession>A0A9Q0X895</accession>
<dbReference type="InterPro" id="IPR050211">
    <property type="entry name" value="FOX_domain-containing"/>
</dbReference>
<evidence type="ECO:0000313" key="8">
    <source>
        <dbReference type="Proteomes" id="UP001142489"/>
    </source>
</evidence>
<dbReference type="EMBL" id="JAPFRF010000021">
    <property type="protein sequence ID" value="KAJ7305886.1"/>
    <property type="molecule type" value="Genomic_DNA"/>
</dbReference>
<evidence type="ECO:0000256" key="2">
    <source>
        <dbReference type="ARBA" id="ARBA00023125"/>
    </source>
</evidence>
<dbReference type="PROSITE" id="PS50039">
    <property type="entry name" value="FORK_HEAD_3"/>
    <property type="match status" value="1"/>
</dbReference>
<dbReference type="PANTHER" id="PTHR11829:SF211">
    <property type="entry name" value="FORKHEAD BOX PROTEIN L3"/>
    <property type="match status" value="1"/>
</dbReference>
<dbReference type="InterPro" id="IPR030456">
    <property type="entry name" value="TF_fork_head_CS_2"/>
</dbReference>
<feature type="region of interest" description="Disordered" evidence="5">
    <location>
        <begin position="324"/>
        <end position="353"/>
    </location>
</feature>
<dbReference type="InterPro" id="IPR036388">
    <property type="entry name" value="WH-like_DNA-bd_sf"/>
</dbReference>
<dbReference type="Gene3D" id="1.10.10.10">
    <property type="entry name" value="Winged helix-like DNA-binding domain superfamily/Winged helix DNA-binding domain"/>
    <property type="match status" value="1"/>
</dbReference>
<organism evidence="7 8">
    <name type="scientific">Phrynocephalus forsythii</name>
    <dbReference type="NCBI Taxonomy" id="171643"/>
    <lineage>
        <taxon>Eukaryota</taxon>
        <taxon>Metazoa</taxon>
        <taxon>Chordata</taxon>
        <taxon>Craniata</taxon>
        <taxon>Vertebrata</taxon>
        <taxon>Euteleostomi</taxon>
        <taxon>Lepidosauria</taxon>
        <taxon>Squamata</taxon>
        <taxon>Bifurcata</taxon>
        <taxon>Unidentata</taxon>
        <taxon>Episquamata</taxon>
        <taxon>Toxicofera</taxon>
        <taxon>Iguania</taxon>
        <taxon>Acrodonta</taxon>
        <taxon>Agamidae</taxon>
        <taxon>Agaminae</taxon>
        <taxon>Phrynocephalus</taxon>
    </lineage>
</organism>
<sequence length="353" mass="39222">MFDNTQYPYNCFNYDGEDYPTCSSDEEKRFTRPAYRTNQRAWQNSIRHNLSLNSCFVKVARTEGKDKGKGNYWSFASGCESMLDLFENGNYRRRRRRRNMKREPKEKKPSTENDALPRLAPEKICFPSVSASDEQVESQAKILEPHELFPNTPVSQGSLNSSSVGKSDSEIKFSIDYILSSPDPLPALRSPYPMHENKYHLLDSHQINLQFWTISGNPSIIGLNCATAASVCPAAAALGRDRLHHLCLWRTSSGGSGPEGPGISCTGWREALLGGGRPHRHLQIPSSGFARQREALTLPLEAQQQPRRVVVDCAATTTRNQAVVTPGGGGLHRHHLRRPSSGGSGPRGFTGQQ</sequence>
<dbReference type="InterPro" id="IPR001766">
    <property type="entry name" value="Fork_head_dom"/>
</dbReference>
<protein>
    <recommendedName>
        <fullName evidence="6">Fork-head domain-containing protein</fullName>
    </recommendedName>
</protein>
<feature type="compositionally biased region" description="Gly residues" evidence="5">
    <location>
        <begin position="342"/>
        <end position="353"/>
    </location>
</feature>
<dbReference type="GO" id="GO:0005634">
    <property type="term" value="C:nucleus"/>
    <property type="evidence" value="ECO:0007669"/>
    <property type="project" value="UniProtKB-SubCell"/>
</dbReference>
<dbReference type="InterPro" id="IPR036390">
    <property type="entry name" value="WH_DNA-bd_sf"/>
</dbReference>
<feature type="DNA-binding region" description="Fork-head" evidence="4">
    <location>
        <begin position="33"/>
        <end position="96"/>
    </location>
</feature>
<dbReference type="PROSITE" id="PS00658">
    <property type="entry name" value="FORK_HEAD_2"/>
    <property type="match status" value="1"/>
</dbReference>
<comment type="caution">
    <text evidence="7">The sequence shown here is derived from an EMBL/GenBank/DDBJ whole genome shotgun (WGS) entry which is preliminary data.</text>
</comment>
<dbReference type="OrthoDB" id="9926427at2759"/>
<dbReference type="GO" id="GO:0030154">
    <property type="term" value="P:cell differentiation"/>
    <property type="evidence" value="ECO:0007669"/>
    <property type="project" value="TreeGrafter"/>
</dbReference>
<evidence type="ECO:0000256" key="1">
    <source>
        <dbReference type="ARBA" id="ARBA00004123"/>
    </source>
</evidence>
<feature type="compositionally biased region" description="Basic and acidic residues" evidence="5">
    <location>
        <begin position="101"/>
        <end position="111"/>
    </location>
</feature>
<dbReference type="GO" id="GO:0000978">
    <property type="term" value="F:RNA polymerase II cis-regulatory region sequence-specific DNA binding"/>
    <property type="evidence" value="ECO:0007669"/>
    <property type="project" value="TreeGrafter"/>
</dbReference>
<dbReference type="Pfam" id="PF00250">
    <property type="entry name" value="Forkhead"/>
    <property type="match status" value="1"/>
</dbReference>
<dbReference type="GO" id="GO:0000981">
    <property type="term" value="F:DNA-binding transcription factor activity, RNA polymerase II-specific"/>
    <property type="evidence" value="ECO:0007669"/>
    <property type="project" value="TreeGrafter"/>
</dbReference>
<dbReference type="PANTHER" id="PTHR11829">
    <property type="entry name" value="FORKHEAD BOX PROTEIN"/>
    <property type="match status" value="1"/>
</dbReference>
<dbReference type="SUPFAM" id="SSF46785">
    <property type="entry name" value="Winged helix' DNA-binding domain"/>
    <property type="match status" value="1"/>
</dbReference>
<dbReference type="SMART" id="SM00339">
    <property type="entry name" value="FH"/>
    <property type="match status" value="1"/>
</dbReference>
<keyword evidence="8" id="KW-1185">Reference proteome</keyword>
<feature type="region of interest" description="Disordered" evidence="5">
    <location>
        <begin position="94"/>
        <end position="116"/>
    </location>
</feature>
<dbReference type="Proteomes" id="UP001142489">
    <property type="component" value="Unassembled WGS sequence"/>
</dbReference>
<dbReference type="AlphaFoldDB" id="A0A9Q0X895"/>
<evidence type="ECO:0000259" key="6">
    <source>
        <dbReference type="PROSITE" id="PS50039"/>
    </source>
</evidence>
<evidence type="ECO:0000256" key="4">
    <source>
        <dbReference type="PROSITE-ProRule" id="PRU00089"/>
    </source>
</evidence>
<keyword evidence="3 4" id="KW-0539">Nucleus</keyword>
<evidence type="ECO:0000256" key="5">
    <source>
        <dbReference type="SAM" id="MobiDB-lite"/>
    </source>
</evidence>
<proteinExistence type="predicted"/>
<comment type="subcellular location">
    <subcellularLocation>
        <location evidence="1 4">Nucleus</location>
    </subcellularLocation>
</comment>
<evidence type="ECO:0000256" key="3">
    <source>
        <dbReference type="ARBA" id="ARBA00023242"/>
    </source>
</evidence>